<proteinExistence type="inferred from homology"/>
<comment type="similarity">
    <text evidence="2 5">Belongs to the pseudouridine synthase TruB family. Type 1 subfamily.</text>
</comment>
<dbReference type="InterPro" id="IPR002501">
    <property type="entry name" value="PsdUridine_synth_N"/>
</dbReference>
<dbReference type="Pfam" id="PF01509">
    <property type="entry name" value="TruB_N"/>
    <property type="match status" value="1"/>
</dbReference>
<sequence length="317" mass="34760">MGRKRFKGRAIDGVLVLHKDGGMTSNDALQKAKRLFFAAKAGHTGALDPLATGVLPLCFGEATKFSQYLLDADKRYRSTFCLGVSTETGDSDGEVRARHSVSGLTEEQIAKALDNFRGDIQQVPSMYSALKHQGQPLYKLARQGIVVEREPRSVTVYELKLLDYRSAERLGEEYAELDVEVFCSKGTYIRSIAEDLGESLGCGAHVSVLHRMAAGPFEETQAISLEALSEERGEGLAEQLDHHLLRVDAPVAQLPSLTLPDDSAYYFKQGNAVMDAQVYRLGDEGDMVRVFDSAERFLGVAELTDDGRVAPKRLLAS</sequence>
<dbReference type="Pfam" id="PF16198">
    <property type="entry name" value="TruB_C_2"/>
    <property type="match status" value="1"/>
</dbReference>
<dbReference type="SUPFAM" id="SSF55120">
    <property type="entry name" value="Pseudouridine synthase"/>
    <property type="match status" value="1"/>
</dbReference>
<dbReference type="GO" id="GO:0160148">
    <property type="term" value="F:tRNA pseudouridine(55) synthase activity"/>
    <property type="evidence" value="ECO:0007669"/>
    <property type="project" value="UniProtKB-EC"/>
</dbReference>
<evidence type="ECO:0000256" key="2">
    <source>
        <dbReference type="ARBA" id="ARBA00005642"/>
    </source>
</evidence>
<evidence type="ECO:0000256" key="5">
    <source>
        <dbReference type="HAMAP-Rule" id="MF_01080"/>
    </source>
</evidence>
<comment type="function">
    <text evidence="5">Responsible for synthesis of pseudouridine from uracil-55 in the psi GC loop of transfer RNAs.</text>
</comment>
<dbReference type="AlphaFoldDB" id="A0A7X0MX78"/>
<dbReference type="Gene3D" id="3.30.2350.10">
    <property type="entry name" value="Pseudouridine synthase"/>
    <property type="match status" value="1"/>
</dbReference>
<dbReference type="InterPro" id="IPR020103">
    <property type="entry name" value="PsdUridine_synth_cat_dom_sf"/>
</dbReference>
<dbReference type="SUPFAM" id="SSF88697">
    <property type="entry name" value="PUA domain-like"/>
    <property type="match status" value="1"/>
</dbReference>
<dbReference type="HAMAP" id="MF_01080">
    <property type="entry name" value="TruB_bact"/>
    <property type="match status" value="1"/>
</dbReference>
<protein>
    <recommendedName>
        <fullName evidence="5">tRNA pseudouridine synthase B</fullName>
        <ecNumber evidence="5">5.4.99.25</ecNumber>
    </recommendedName>
    <alternativeName>
        <fullName evidence="5">tRNA pseudouridine(55) synthase</fullName>
        <shortName evidence="5">Psi55 synthase</shortName>
    </alternativeName>
    <alternativeName>
        <fullName evidence="5">tRNA pseudouridylate synthase</fullName>
    </alternativeName>
    <alternativeName>
        <fullName evidence="5">tRNA-uridine isomerase</fullName>
    </alternativeName>
</protein>
<dbReference type="PANTHER" id="PTHR13767:SF2">
    <property type="entry name" value="PSEUDOURIDYLATE SYNTHASE TRUB1"/>
    <property type="match status" value="1"/>
</dbReference>
<keyword evidence="10" id="KW-1185">Reference proteome</keyword>
<dbReference type="InterPro" id="IPR036974">
    <property type="entry name" value="PUA_sf"/>
</dbReference>
<evidence type="ECO:0000259" key="7">
    <source>
        <dbReference type="Pfam" id="PF09157"/>
    </source>
</evidence>
<evidence type="ECO:0000256" key="4">
    <source>
        <dbReference type="ARBA" id="ARBA00023235"/>
    </source>
</evidence>
<dbReference type="InterPro" id="IPR014780">
    <property type="entry name" value="tRNA_psdUridine_synth_TruB"/>
</dbReference>
<dbReference type="InterPro" id="IPR015240">
    <property type="entry name" value="tRNA_sdUridine_synth_fam1_C"/>
</dbReference>
<gene>
    <name evidence="5" type="primary">truB</name>
    <name evidence="9" type="ORF">HNR48_003275</name>
</gene>
<evidence type="ECO:0000259" key="6">
    <source>
        <dbReference type="Pfam" id="PF01509"/>
    </source>
</evidence>
<evidence type="ECO:0000313" key="9">
    <source>
        <dbReference type="EMBL" id="MBB6522990.1"/>
    </source>
</evidence>
<dbReference type="EC" id="5.4.99.25" evidence="5"/>
<dbReference type="CDD" id="cd21152">
    <property type="entry name" value="PUA_TruB_bacterial"/>
    <property type="match status" value="1"/>
</dbReference>
<dbReference type="Proteomes" id="UP000528457">
    <property type="component" value="Unassembled WGS sequence"/>
</dbReference>
<dbReference type="GO" id="GO:0003723">
    <property type="term" value="F:RNA binding"/>
    <property type="evidence" value="ECO:0007669"/>
    <property type="project" value="InterPro"/>
</dbReference>
<feature type="domain" description="tRNA pseudouridine synthase II TruB subfamily 1 C-terminal" evidence="7">
    <location>
        <begin position="255"/>
        <end position="315"/>
    </location>
</feature>
<reference evidence="9 10" key="1">
    <citation type="submission" date="2020-08" db="EMBL/GenBank/DDBJ databases">
        <title>Genomic Encyclopedia of Type Strains, Phase IV (KMG-IV): sequencing the most valuable type-strain genomes for metagenomic binning, comparative biology and taxonomic classification.</title>
        <authorList>
            <person name="Goeker M."/>
        </authorList>
    </citation>
    <scope>NUCLEOTIDE SEQUENCE [LARGE SCALE GENOMIC DNA]</scope>
    <source>
        <strain evidence="9 10">DSM 22368</strain>
    </source>
</reference>
<evidence type="ECO:0000313" key="10">
    <source>
        <dbReference type="Proteomes" id="UP000528457"/>
    </source>
</evidence>
<keyword evidence="3 5" id="KW-0819">tRNA processing</keyword>
<feature type="domain" description="Pseudouridine synthase II N-terminal" evidence="6">
    <location>
        <begin position="33"/>
        <end position="189"/>
    </location>
</feature>
<dbReference type="EMBL" id="JACHHT010000002">
    <property type="protein sequence ID" value="MBB6522990.1"/>
    <property type="molecule type" value="Genomic_DNA"/>
</dbReference>
<feature type="active site" description="Nucleophile" evidence="5">
    <location>
        <position position="48"/>
    </location>
</feature>
<organism evidence="9 10">
    <name type="scientific">Pseudoteredinibacter isoporae</name>
    <dbReference type="NCBI Taxonomy" id="570281"/>
    <lineage>
        <taxon>Bacteria</taxon>
        <taxon>Pseudomonadati</taxon>
        <taxon>Pseudomonadota</taxon>
        <taxon>Gammaproteobacteria</taxon>
        <taxon>Cellvibrionales</taxon>
        <taxon>Cellvibrionaceae</taxon>
        <taxon>Pseudoteredinibacter</taxon>
    </lineage>
</organism>
<evidence type="ECO:0000256" key="3">
    <source>
        <dbReference type="ARBA" id="ARBA00022694"/>
    </source>
</evidence>
<dbReference type="InParanoid" id="A0A7X0MX78"/>
<dbReference type="NCBIfam" id="TIGR00431">
    <property type="entry name" value="TruB"/>
    <property type="match status" value="1"/>
</dbReference>
<dbReference type="CDD" id="cd02573">
    <property type="entry name" value="PseudoU_synth_EcTruB"/>
    <property type="match status" value="1"/>
</dbReference>
<name>A0A7X0MX78_9GAMM</name>
<dbReference type="FunFam" id="3.30.2350.10:FF:000011">
    <property type="entry name" value="tRNA pseudouridine synthase B"/>
    <property type="match status" value="1"/>
</dbReference>
<evidence type="ECO:0000259" key="8">
    <source>
        <dbReference type="Pfam" id="PF16198"/>
    </source>
</evidence>
<dbReference type="PANTHER" id="PTHR13767">
    <property type="entry name" value="TRNA-PSEUDOURIDINE SYNTHASE"/>
    <property type="match status" value="1"/>
</dbReference>
<dbReference type="GO" id="GO:0031119">
    <property type="term" value="P:tRNA pseudouridine synthesis"/>
    <property type="evidence" value="ECO:0007669"/>
    <property type="project" value="UniProtKB-UniRule"/>
</dbReference>
<accession>A0A7X0MX78</accession>
<dbReference type="Gene3D" id="2.30.130.10">
    <property type="entry name" value="PUA domain"/>
    <property type="match status" value="1"/>
</dbReference>
<evidence type="ECO:0000256" key="1">
    <source>
        <dbReference type="ARBA" id="ARBA00000385"/>
    </source>
</evidence>
<dbReference type="InterPro" id="IPR015947">
    <property type="entry name" value="PUA-like_sf"/>
</dbReference>
<comment type="catalytic activity">
    <reaction evidence="1 5">
        <text>uridine(55) in tRNA = pseudouridine(55) in tRNA</text>
        <dbReference type="Rhea" id="RHEA:42532"/>
        <dbReference type="Rhea" id="RHEA-COMP:10101"/>
        <dbReference type="Rhea" id="RHEA-COMP:10102"/>
        <dbReference type="ChEBI" id="CHEBI:65314"/>
        <dbReference type="ChEBI" id="CHEBI:65315"/>
        <dbReference type="EC" id="5.4.99.25"/>
    </reaction>
</comment>
<dbReference type="Pfam" id="PF09157">
    <property type="entry name" value="TruB-C_2"/>
    <property type="match status" value="1"/>
</dbReference>
<dbReference type="FunCoup" id="A0A7X0MX78">
    <property type="interactions" value="555"/>
</dbReference>
<dbReference type="RefSeq" id="WP_166843198.1">
    <property type="nucleotide sequence ID" value="NZ_JAAONY010000002.1"/>
</dbReference>
<comment type="caution">
    <text evidence="9">The sequence shown here is derived from an EMBL/GenBank/DDBJ whole genome shotgun (WGS) entry which is preliminary data.</text>
</comment>
<dbReference type="InterPro" id="IPR032819">
    <property type="entry name" value="TruB_C"/>
</dbReference>
<dbReference type="GO" id="GO:1990481">
    <property type="term" value="P:mRNA pseudouridine synthesis"/>
    <property type="evidence" value="ECO:0007669"/>
    <property type="project" value="TreeGrafter"/>
</dbReference>
<keyword evidence="4 5" id="KW-0413">Isomerase</keyword>
<feature type="domain" description="tRNA pseudouridylate synthase B C-terminal" evidence="8">
    <location>
        <begin position="190"/>
        <end position="251"/>
    </location>
</feature>